<organism evidence="2 3">
    <name type="scientific">Stigmatella erecta</name>
    <dbReference type="NCBI Taxonomy" id="83460"/>
    <lineage>
        <taxon>Bacteria</taxon>
        <taxon>Pseudomonadati</taxon>
        <taxon>Myxococcota</taxon>
        <taxon>Myxococcia</taxon>
        <taxon>Myxococcales</taxon>
        <taxon>Cystobacterineae</taxon>
        <taxon>Archangiaceae</taxon>
        <taxon>Stigmatella</taxon>
    </lineage>
</organism>
<evidence type="ECO:0000313" key="2">
    <source>
        <dbReference type="EMBL" id="SET60133.1"/>
    </source>
</evidence>
<proteinExistence type="predicted"/>
<dbReference type="EMBL" id="FOIJ01000003">
    <property type="protein sequence ID" value="SET60133.1"/>
    <property type="molecule type" value="Genomic_DNA"/>
</dbReference>
<dbReference type="AlphaFoldDB" id="A0A1I0FPE0"/>
<evidence type="ECO:0000256" key="1">
    <source>
        <dbReference type="SAM" id="MobiDB-lite"/>
    </source>
</evidence>
<evidence type="ECO:0000313" key="3">
    <source>
        <dbReference type="Proteomes" id="UP000199181"/>
    </source>
</evidence>
<feature type="region of interest" description="Disordered" evidence="1">
    <location>
        <begin position="61"/>
        <end position="105"/>
    </location>
</feature>
<gene>
    <name evidence="2" type="ORF">SAMN05443639_103501</name>
</gene>
<name>A0A1I0FPE0_9BACT</name>
<protein>
    <submittedName>
        <fullName evidence="2">Uncharacterized protein</fullName>
    </submittedName>
</protein>
<keyword evidence="3" id="KW-1185">Reference proteome</keyword>
<reference evidence="3" key="1">
    <citation type="submission" date="2016-10" db="EMBL/GenBank/DDBJ databases">
        <authorList>
            <person name="Varghese N."/>
            <person name="Submissions S."/>
        </authorList>
    </citation>
    <scope>NUCLEOTIDE SEQUENCE [LARGE SCALE GENOMIC DNA]</scope>
    <source>
        <strain evidence="3">DSM 16858</strain>
    </source>
</reference>
<dbReference type="Proteomes" id="UP000199181">
    <property type="component" value="Unassembled WGS sequence"/>
</dbReference>
<accession>A0A1I0FPE0</accession>
<sequence>MASLGLSGPAQARIVYEREIVMDDGTSVYGDPYTVVQINNEMNQALYQDCIGVCTTGMESGDPDPHVFNDEGQTPDADLATEPPGVQVDPNASSPGDQPFSKAFHKDDGFGNSTFGAGYVIDASLNGLPATASAGAKLDAVAEGKVWGKVFGSGQTELLRARASGTAQQNAFVGANVKVYVMGSQIYSKDLLSGTLYEDQLFNRTFKSASKSFPIMFIPVTVTASLNGNAGIKVTGSMAPTVAKLIATPKGNVYVAASAAVGISVASLGVEGNLTLIGASLPVTAQLVSTGCSTMDWNLKSDFTVNTLSGSLKAFIKIKLLFIKKKFSLTIAKWSGITKSWTLYNATSAVPLNFTCSYGAPVGGTGTLDGTGGGGDTGGGGGGGGGGGWGGGGGSCLRAPTDHSVDSLYYLPDMPCQME</sequence>